<dbReference type="EMBL" id="PDVP01000021">
    <property type="protein sequence ID" value="PHP64858.1"/>
    <property type="molecule type" value="Genomic_DNA"/>
</dbReference>
<evidence type="ECO:0008006" key="3">
    <source>
        <dbReference type="Google" id="ProtNLM"/>
    </source>
</evidence>
<keyword evidence="2" id="KW-1185">Reference proteome</keyword>
<name>A0A2G1QI29_9HYPH</name>
<dbReference type="Gene3D" id="3.40.50.150">
    <property type="entry name" value="Vaccinia Virus protein VP39"/>
    <property type="match status" value="1"/>
</dbReference>
<dbReference type="OrthoDB" id="456767at2"/>
<dbReference type="InterPro" id="IPR029063">
    <property type="entry name" value="SAM-dependent_MTases_sf"/>
</dbReference>
<dbReference type="Proteomes" id="UP000221168">
    <property type="component" value="Unassembled WGS sequence"/>
</dbReference>
<protein>
    <recommendedName>
        <fullName evidence="3">Methyltransferase FkbM domain-containing protein</fullName>
    </recommendedName>
</protein>
<comment type="caution">
    <text evidence="1">The sequence shown here is derived from an EMBL/GenBank/DDBJ whole genome shotgun (WGS) entry which is preliminary data.</text>
</comment>
<proteinExistence type="predicted"/>
<sequence length="253" mass="26873">MKRNAFRDFFRTRRVRRHVARHGDRYDYHGIQVTVPASAGIGAASALLRGKYERAEAAMIARHLPAGRPVIELGGSLGVVSALIRSRLDPGMRHVVVEANPDILDICGSNARRGAGTDETELVHAAYFPGGGEATLLLGAEVHANALDDGSGAGRRVSVPAVSLDSLWSRIGRTEGFTLVSDIEGGETALFLQEPAMLDHVGLVIAEMHPDAYRGQGTSEAALLAVARAHGLVEIDRMDDTVVLARSADAALA</sequence>
<organism evidence="1 2">
    <name type="scientific">Zhengella mangrovi</name>
    <dbReference type="NCBI Taxonomy" id="1982044"/>
    <lineage>
        <taxon>Bacteria</taxon>
        <taxon>Pseudomonadati</taxon>
        <taxon>Pseudomonadota</taxon>
        <taxon>Alphaproteobacteria</taxon>
        <taxon>Hyphomicrobiales</taxon>
        <taxon>Notoacmeibacteraceae</taxon>
        <taxon>Zhengella</taxon>
    </lineage>
</organism>
<accession>A0A2G1QI29</accession>
<dbReference type="AlphaFoldDB" id="A0A2G1QI29"/>
<gene>
    <name evidence="1" type="ORF">CSC94_21980</name>
</gene>
<evidence type="ECO:0000313" key="2">
    <source>
        <dbReference type="Proteomes" id="UP000221168"/>
    </source>
</evidence>
<evidence type="ECO:0000313" key="1">
    <source>
        <dbReference type="EMBL" id="PHP64858.1"/>
    </source>
</evidence>
<reference evidence="1 2" key="1">
    <citation type="submission" date="2017-10" db="EMBL/GenBank/DDBJ databases">
        <title>Sedimentibacterium mangrovi gen. nov., sp. nov., a novel member of family Phyllobacteriacea isolated from mangrove sediment.</title>
        <authorList>
            <person name="Liao H."/>
            <person name="Tian Y."/>
        </authorList>
    </citation>
    <scope>NUCLEOTIDE SEQUENCE [LARGE SCALE GENOMIC DNA]</scope>
    <source>
        <strain evidence="1 2">X9-2-2</strain>
    </source>
</reference>
<dbReference type="SUPFAM" id="SSF53335">
    <property type="entry name" value="S-adenosyl-L-methionine-dependent methyltransferases"/>
    <property type="match status" value="1"/>
</dbReference>
<dbReference type="RefSeq" id="WP_099308538.1">
    <property type="nucleotide sequence ID" value="NZ_PDVP01000021.1"/>
</dbReference>